<reference evidence="1 2" key="1">
    <citation type="journal article" date="2018" name="Front. Plant Sci.">
        <title>Red Clover (Trifolium pratense) and Zigzag Clover (T. medium) - A Picture of Genomic Similarities and Differences.</title>
        <authorList>
            <person name="Dluhosova J."/>
            <person name="Istvanek J."/>
            <person name="Nedelnik J."/>
            <person name="Repkova J."/>
        </authorList>
    </citation>
    <scope>NUCLEOTIDE SEQUENCE [LARGE SCALE GENOMIC DNA]</scope>
    <source>
        <strain evidence="2">cv. 10/8</strain>
        <tissue evidence="1">Leaf</tissue>
    </source>
</reference>
<evidence type="ECO:0000313" key="2">
    <source>
        <dbReference type="Proteomes" id="UP000265520"/>
    </source>
</evidence>
<name>A0A392W3J3_9FABA</name>
<organism evidence="1 2">
    <name type="scientific">Trifolium medium</name>
    <dbReference type="NCBI Taxonomy" id="97028"/>
    <lineage>
        <taxon>Eukaryota</taxon>
        <taxon>Viridiplantae</taxon>
        <taxon>Streptophyta</taxon>
        <taxon>Embryophyta</taxon>
        <taxon>Tracheophyta</taxon>
        <taxon>Spermatophyta</taxon>
        <taxon>Magnoliopsida</taxon>
        <taxon>eudicotyledons</taxon>
        <taxon>Gunneridae</taxon>
        <taxon>Pentapetalae</taxon>
        <taxon>rosids</taxon>
        <taxon>fabids</taxon>
        <taxon>Fabales</taxon>
        <taxon>Fabaceae</taxon>
        <taxon>Papilionoideae</taxon>
        <taxon>50 kb inversion clade</taxon>
        <taxon>NPAAA clade</taxon>
        <taxon>Hologalegina</taxon>
        <taxon>IRL clade</taxon>
        <taxon>Trifolieae</taxon>
        <taxon>Trifolium</taxon>
    </lineage>
</organism>
<proteinExistence type="predicted"/>
<protein>
    <submittedName>
        <fullName evidence="1">Uncharacterized protein</fullName>
    </submittedName>
</protein>
<evidence type="ECO:0000313" key="1">
    <source>
        <dbReference type="EMBL" id="MCI95234.1"/>
    </source>
</evidence>
<dbReference type="AlphaFoldDB" id="A0A392W3J3"/>
<dbReference type="EMBL" id="LXQA011380444">
    <property type="protein sequence ID" value="MCI95234.1"/>
    <property type="molecule type" value="Genomic_DNA"/>
</dbReference>
<feature type="non-terminal residue" evidence="1">
    <location>
        <position position="1"/>
    </location>
</feature>
<dbReference type="Proteomes" id="UP000265520">
    <property type="component" value="Unassembled WGS sequence"/>
</dbReference>
<sequence>EKAGGRTNWPAGTPGVSLCRLKDKELEGSSISMIFGCFRKVVSSGSSTRTLFVRSSSKDGAGEG</sequence>
<keyword evidence="2" id="KW-1185">Reference proteome</keyword>
<comment type="caution">
    <text evidence="1">The sequence shown here is derived from an EMBL/GenBank/DDBJ whole genome shotgun (WGS) entry which is preliminary data.</text>
</comment>
<accession>A0A392W3J3</accession>